<proteinExistence type="predicted"/>
<dbReference type="Gene3D" id="2.60.120.260">
    <property type="entry name" value="Galactose-binding domain-like"/>
    <property type="match status" value="1"/>
</dbReference>
<dbReference type="InterPro" id="IPR008979">
    <property type="entry name" value="Galactose-bd-like_sf"/>
</dbReference>
<dbReference type="GO" id="GO:0048512">
    <property type="term" value="P:circadian behavior"/>
    <property type="evidence" value="ECO:0007669"/>
    <property type="project" value="TreeGrafter"/>
</dbReference>
<dbReference type="GO" id="GO:0008344">
    <property type="term" value="P:adult locomotory behavior"/>
    <property type="evidence" value="ECO:0007669"/>
    <property type="project" value="TreeGrafter"/>
</dbReference>
<dbReference type="InterPro" id="IPR052407">
    <property type="entry name" value="BTB_POZ_domain_cont_9"/>
</dbReference>
<dbReference type="Pfam" id="PF00651">
    <property type="entry name" value="BTB"/>
    <property type="match status" value="1"/>
</dbReference>
<evidence type="ECO:0000313" key="3">
    <source>
        <dbReference type="WBParaSite" id="nRc.2.0.1.t31760-RA"/>
    </source>
</evidence>
<organism evidence="2 3">
    <name type="scientific">Romanomermis culicivorax</name>
    <name type="common">Nematode worm</name>
    <dbReference type="NCBI Taxonomy" id="13658"/>
    <lineage>
        <taxon>Eukaryota</taxon>
        <taxon>Metazoa</taxon>
        <taxon>Ecdysozoa</taxon>
        <taxon>Nematoda</taxon>
        <taxon>Enoplea</taxon>
        <taxon>Dorylaimia</taxon>
        <taxon>Mermithida</taxon>
        <taxon>Mermithoidea</taxon>
        <taxon>Mermithidae</taxon>
        <taxon>Romanomermis</taxon>
    </lineage>
</organism>
<dbReference type="PANTHER" id="PTHR46306:SF1">
    <property type="entry name" value="BTB_POZ DOMAIN-CONTAINING PROTEIN 9"/>
    <property type="match status" value="1"/>
</dbReference>
<dbReference type="SMART" id="SM00225">
    <property type="entry name" value="BTB"/>
    <property type="match status" value="1"/>
</dbReference>
<dbReference type="SUPFAM" id="SSF54695">
    <property type="entry name" value="POZ domain"/>
    <property type="match status" value="1"/>
</dbReference>
<feature type="domain" description="BTB" evidence="1">
    <location>
        <begin position="62"/>
        <end position="131"/>
    </location>
</feature>
<reference evidence="3" key="1">
    <citation type="submission" date="2022-11" db="UniProtKB">
        <authorList>
            <consortium name="WormBaseParasite"/>
        </authorList>
    </citation>
    <scope>IDENTIFICATION</scope>
</reference>
<dbReference type="Proteomes" id="UP000887565">
    <property type="component" value="Unplaced"/>
</dbReference>
<name>A0A915K0M7_ROMCU</name>
<dbReference type="SUPFAM" id="SSF49785">
    <property type="entry name" value="Galactose-binding domain-like"/>
    <property type="match status" value="1"/>
</dbReference>
<dbReference type="OMA" id="LCMINHI"/>
<dbReference type="Gene3D" id="3.30.710.10">
    <property type="entry name" value="Potassium Channel Kv1.1, Chain A"/>
    <property type="match status" value="1"/>
</dbReference>
<dbReference type="SMART" id="SM00875">
    <property type="entry name" value="BACK"/>
    <property type="match status" value="1"/>
</dbReference>
<keyword evidence="2" id="KW-1185">Reference proteome</keyword>
<dbReference type="PROSITE" id="PS50097">
    <property type="entry name" value="BTB"/>
    <property type="match status" value="1"/>
</dbReference>
<dbReference type="CDD" id="cd18287">
    <property type="entry name" value="BTB_POZ_BTBD9"/>
    <property type="match status" value="1"/>
</dbReference>
<dbReference type="InterPro" id="IPR000210">
    <property type="entry name" value="BTB/POZ_dom"/>
</dbReference>
<dbReference type="Gene3D" id="1.25.40.420">
    <property type="match status" value="1"/>
</dbReference>
<evidence type="ECO:0000313" key="2">
    <source>
        <dbReference type="Proteomes" id="UP000887565"/>
    </source>
</evidence>
<accession>A0A915K0M7</accession>
<dbReference type="InterPro" id="IPR011333">
    <property type="entry name" value="SKP1/BTB/POZ_sf"/>
</dbReference>
<dbReference type="InterPro" id="IPR011705">
    <property type="entry name" value="BACK"/>
</dbReference>
<dbReference type="PANTHER" id="PTHR46306">
    <property type="entry name" value="BTB/POZ DOMAIN-CONTAINING PROTEIN 9"/>
    <property type="match status" value="1"/>
</dbReference>
<dbReference type="GO" id="GO:0050804">
    <property type="term" value="P:modulation of chemical synaptic transmission"/>
    <property type="evidence" value="ECO:0007669"/>
    <property type="project" value="TreeGrafter"/>
</dbReference>
<dbReference type="Pfam" id="PF07707">
    <property type="entry name" value="BACK"/>
    <property type="match status" value="1"/>
</dbReference>
<dbReference type="GO" id="GO:0005737">
    <property type="term" value="C:cytoplasm"/>
    <property type="evidence" value="ECO:0007669"/>
    <property type="project" value="TreeGrafter"/>
</dbReference>
<protein>
    <submittedName>
        <fullName evidence="3">BTB domain-containing protein</fullName>
    </submittedName>
</protein>
<dbReference type="AlphaFoldDB" id="A0A915K0M7"/>
<evidence type="ECO:0000259" key="1">
    <source>
        <dbReference type="PROSITE" id="PS50097"/>
    </source>
</evidence>
<dbReference type="WBParaSite" id="nRc.2.0.1.t31760-RA">
    <property type="protein sequence ID" value="nRc.2.0.1.t31760-RA"/>
    <property type="gene ID" value="nRc.2.0.1.g31760"/>
</dbReference>
<sequence>MSDNQQQFLQLNLSNSVQQLQQSTVSAATCDSQVPCSINTEIQHSRYLSDNIGSLYLNADFSDITLIIAGERLPAHKVILAARSDYFRALLFGGLRESSQNEIELKDDNITLAAFKFLLHYVYTGRLNLARLKDDMILDVLGLAHTLGFDLLESAIIDYLQLILNDKNLCQILAAAQLYSLHKLLNHCLSYADHNADRLLSNFESFCQLPAASICQLISRDSFCAKEIDIFLALHRWALHNNFLQCSNASGDTADRIVDEVAGASNGASGVGHRPSSSSSVRSWSPSDDWRQILGHVRWSLISLQSLLDIVRPTGLIDPDLILDAIKDQNAKRGSDLPYRGFSMPNVNVATIEMGAQVLEGELKQSLLNGDSVNYDMERGFTRHCIEETNAGIIVQLGAPYIINNLRLLLWDKDPRSYSYVVDVSVNMQDWVRVIDYSRYLCRSWQNLHFPARVVKYIRTIGVHNTVNKVFHLVTLEAFLTTEKVEILPELNVVVPHENVAKVEKRCVVVEGVSRSPHALINGDTTHYDWDSGYTCHQIGHLGIVVQFPQPYAFVGPRASKARLLLWDLDDRIYSYTVETSVDNRKWRMVCDRSQASCKSWQIIEMSMTNLVYII</sequence>